<gene>
    <name evidence="3" type="ORF">AXF42_Ash014775</name>
</gene>
<dbReference type="STRING" id="1088818.A0A2H9ZW99"/>
<dbReference type="OrthoDB" id="416741at2759"/>
<dbReference type="Gene3D" id="2.40.10.170">
    <property type="match status" value="1"/>
</dbReference>
<evidence type="ECO:0000313" key="4">
    <source>
        <dbReference type="Proteomes" id="UP000236161"/>
    </source>
</evidence>
<dbReference type="SUPFAM" id="SSF141259">
    <property type="entry name" value="CarD-like"/>
    <property type="match status" value="1"/>
</dbReference>
<organism evidence="3 4">
    <name type="scientific">Apostasia shenzhenica</name>
    <dbReference type="NCBI Taxonomy" id="1088818"/>
    <lineage>
        <taxon>Eukaryota</taxon>
        <taxon>Viridiplantae</taxon>
        <taxon>Streptophyta</taxon>
        <taxon>Embryophyta</taxon>
        <taxon>Tracheophyta</taxon>
        <taxon>Spermatophyta</taxon>
        <taxon>Magnoliopsida</taxon>
        <taxon>Liliopsida</taxon>
        <taxon>Asparagales</taxon>
        <taxon>Orchidaceae</taxon>
        <taxon>Apostasioideae</taxon>
        <taxon>Apostasia</taxon>
    </lineage>
</organism>
<dbReference type="EMBL" id="KZ453122">
    <property type="protein sequence ID" value="PKA47579.1"/>
    <property type="molecule type" value="Genomic_DNA"/>
</dbReference>
<dbReference type="AlphaFoldDB" id="A0A2H9ZW99"/>
<keyword evidence="4" id="KW-1185">Reference proteome</keyword>
<name>A0A2H9ZW99_9ASPA</name>
<reference evidence="3 4" key="1">
    <citation type="journal article" date="2017" name="Nature">
        <title>The Apostasia genome and the evolution of orchids.</title>
        <authorList>
            <person name="Zhang G.Q."/>
            <person name="Liu K.W."/>
            <person name="Li Z."/>
            <person name="Lohaus R."/>
            <person name="Hsiao Y.Y."/>
            <person name="Niu S.C."/>
            <person name="Wang J.Y."/>
            <person name="Lin Y.C."/>
            <person name="Xu Q."/>
            <person name="Chen L.J."/>
            <person name="Yoshida K."/>
            <person name="Fujiwara S."/>
            <person name="Wang Z.W."/>
            <person name="Zhang Y.Q."/>
            <person name="Mitsuda N."/>
            <person name="Wang M."/>
            <person name="Liu G.H."/>
            <person name="Pecoraro L."/>
            <person name="Huang H.X."/>
            <person name="Xiao X.J."/>
            <person name="Lin M."/>
            <person name="Wu X.Y."/>
            <person name="Wu W.L."/>
            <person name="Chen Y.Y."/>
            <person name="Chang S.B."/>
            <person name="Sakamoto S."/>
            <person name="Ohme-Takagi M."/>
            <person name="Yagi M."/>
            <person name="Zeng S.J."/>
            <person name="Shen C.Y."/>
            <person name="Yeh C.M."/>
            <person name="Luo Y.B."/>
            <person name="Tsai W.C."/>
            <person name="Van de Peer Y."/>
            <person name="Liu Z.J."/>
        </authorList>
    </citation>
    <scope>NUCLEOTIDE SEQUENCE [LARGE SCALE GENOMIC DNA]</scope>
    <source>
        <strain evidence="4">cv. Shenzhen</strain>
        <tissue evidence="3">Stem</tissue>
    </source>
</reference>
<dbReference type="Proteomes" id="UP000236161">
    <property type="component" value="Unassembled WGS sequence"/>
</dbReference>
<sequence>MASVNASPLSVLIPVHQSHSLRPFFLDLRSSRRYHCWSWKQSSLLRANAFYTNASPAAPWKERRDSSFDLDDISVLNERIRKELGKRDAYRSEDNTIDPVEAEKYMKMVKQQQQRGLQKLKGDALEGGFGYRVDPYTLQPGDYVVHKKVGVGRFVAIKYDVSKSSPEPTEYVFIEYTDGMAKLPVQQAYRMLYRYNLPNENKKPRALSKLNDTSAWERRKTKGKIAIQKMVVDLMELYLNRLKQKRPPYPKTSALAGFSAHFLYEPTQDQKQESPPSPLRVTYDQNLCDPPFEFQQG</sequence>
<accession>A0A2H9ZW99</accession>
<dbReference type="InterPro" id="IPR036101">
    <property type="entry name" value="CarD-like/TRCF_RID_sf"/>
</dbReference>
<evidence type="ECO:0000313" key="3">
    <source>
        <dbReference type="EMBL" id="PKA47579.1"/>
    </source>
</evidence>
<feature type="domain" description="CarD-like/TRCF RNAP-interacting" evidence="2">
    <location>
        <begin position="137"/>
        <end position="239"/>
    </location>
</feature>
<feature type="region of interest" description="Disordered" evidence="1">
    <location>
        <begin position="265"/>
        <end position="286"/>
    </location>
</feature>
<protein>
    <recommendedName>
        <fullName evidence="2">CarD-like/TRCF RNAP-interacting domain-containing protein</fullName>
    </recommendedName>
</protein>
<dbReference type="Pfam" id="PF02559">
    <property type="entry name" value="CarD_TRCF_RID"/>
    <property type="match status" value="1"/>
</dbReference>
<dbReference type="SMART" id="SM01058">
    <property type="entry name" value="CarD_TRCF"/>
    <property type="match status" value="1"/>
</dbReference>
<dbReference type="InterPro" id="IPR003711">
    <property type="entry name" value="CarD-like/TRCF_RID"/>
</dbReference>
<evidence type="ECO:0000259" key="2">
    <source>
        <dbReference type="SMART" id="SM01058"/>
    </source>
</evidence>
<proteinExistence type="predicted"/>
<evidence type="ECO:0000256" key="1">
    <source>
        <dbReference type="SAM" id="MobiDB-lite"/>
    </source>
</evidence>